<accession>A0A9W9MNL4</accession>
<protein>
    <recommendedName>
        <fullName evidence="6">Zn(2)-C6 fungal-type domain-containing protein</fullName>
    </recommendedName>
</protein>
<dbReference type="GeneID" id="83179886"/>
<sequence>MPSNAVNTSNDGASLSLRLSCDRCRIQKLKCSVPTGSSDCQRCTRARVSCVFGRRAPSKRTNKPIYTPTELTTFLRIDKLGLGILLRRCRQHRGLNHLEHGSWNFQAPWENACLGLQGAGPNVPEYDTDMLGCDWIHLGTAFDEGNLFELGNSDLTQWSQLATNTAAASWRGDSSMSMDPPPSNVKNSSAVQTSQRLTTLVSEIQQQLRKLEEGPWHADSACSLDDYPVGTIIELSQQFSAIAGPILGSTVFGGGALEVHHPGEPERNITDAVADTPTMLLVMCGYMWLVRTYGVVLGHFHTHLNVMPTGCLGETTGTRTPIGGSGTIPIGSMTGSALRLSELPCTDTALGLQQIHTAVRLLFDVLHDIENHLGREAVMVRDMAVALLLQSGKLQDISSNGLGKKATAVRELLREKMGL</sequence>
<dbReference type="PROSITE" id="PS50048">
    <property type="entry name" value="ZN2_CY6_FUNGAL_2"/>
    <property type="match status" value="1"/>
</dbReference>
<dbReference type="InterPro" id="IPR036864">
    <property type="entry name" value="Zn2-C6_fun-type_DNA-bd_sf"/>
</dbReference>
<dbReference type="GO" id="GO:0008270">
    <property type="term" value="F:zinc ion binding"/>
    <property type="evidence" value="ECO:0007669"/>
    <property type="project" value="InterPro"/>
</dbReference>
<keyword evidence="3" id="KW-0804">Transcription</keyword>
<keyword evidence="1" id="KW-0805">Transcription regulation</keyword>
<keyword evidence="8" id="KW-1185">Reference proteome</keyword>
<feature type="region of interest" description="Disordered" evidence="5">
    <location>
        <begin position="169"/>
        <end position="192"/>
    </location>
</feature>
<dbReference type="InterPro" id="IPR001138">
    <property type="entry name" value="Zn2Cys6_DnaBD"/>
</dbReference>
<dbReference type="GO" id="GO:0000981">
    <property type="term" value="F:DNA-binding transcription factor activity, RNA polymerase II-specific"/>
    <property type="evidence" value="ECO:0007669"/>
    <property type="project" value="InterPro"/>
</dbReference>
<evidence type="ECO:0000256" key="5">
    <source>
        <dbReference type="SAM" id="MobiDB-lite"/>
    </source>
</evidence>
<reference evidence="7" key="2">
    <citation type="journal article" date="2023" name="IMA Fungus">
        <title>Comparative genomic study of the Penicillium genus elucidates a diverse pangenome and 15 lateral gene transfer events.</title>
        <authorList>
            <person name="Petersen C."/>
            <person name="Sorensen T."/>
            <person name="Nielsen M.R."/>
            <person name="Sondergaard T.E."/>
            <person name="Sorensen J.L."/>
            <person name="Fitzpatrick D.A."/>
            <person name="Frisvad J.C."/>
            <person name="Nielsen K.L."/>
        </authorList>
    </citation>
    <scope>NUCLEOTIDE SEQUENCE</scope>
    <source>
        <strain evidence="7">IBT 15544</strain>
    </source>
</reference>
<keyword evidence="4" id="KW-0539">Nucleus</keyword>
<evidence type="ECO:0000259" key="6">
    <source>
        <dbReference type="PROSITE" id="PS50048"/>
    </source>
</evidence>
<dbReference type="CDD" id="cd00067">
    <property type="entry name" value="GAL4"/>
    <property type="match status" value="1"/>
</dbReference>
<evidence type="ECO:0000256" key="4">
    <source>
        <dbReference type="ARBA" id="ARBA00023242"/>
    </source>
</evidence>
<dbReference type="Proteomes" id="UP001150904">
    <property type="component" value="Unassembled WGS sequence"/>
</dbReference>
<reference evidence="7" key="1">
    <citation type="submission" date="2022-12" db="EMBL/GenBank/DDBJ databases">
        <authorList>
            <person name="Petersen C."/>
        </authorList>
    </citation>
    <scope>NUCLEOTIDE SEQUENCE</scope>
    <source>
        <strain evidence="7">IBT 15544</strain>
    </source>
</reference>
<gene>
    <name evidence="7" type="ORF">N7498_005523</name>
</gene>
<dbReference type="Gene3D" id="4.10.240.10">
    <property type="entry name" value="Zn(2)-C6 fungal-type DNA-binding domain"/>
    <property type="match status" value="1"/>
</dbReference>
<dbReference type="AlphaFoldDB" id="A0A9W9MNL4"/>
<dbReference type="EMBL" id="JAPQKR010000012">
    <property type="protein sequence ID" value="KAJ5204644.1"/>
    <property type="molecule type" value="Genomic_DNA"/>
</dbReference>
<evidence type="ECO:0000256" key="2">
    <source>
        <dbReference type="ARBA" id="ARBA00023125"/>
    </source>
</evidence>
<dbReference type="GO" id="GO:0003677">
    <property type="term" value="F:DNA binding"/>
    <property type="evidence" value="ECO:0007669"/>
    <property type="project" value="UniProtKB-KW"/>
</dbReference>
<comment type="caution">
    <text evidence="7">The sequence shown here is derived from an EMBL/GenBank/DDBJ whole genome shotgun (WGS) entry which is preliminary data.</text>
</comment>
<organism evidence="7 8">
    <name type="scientific">Penicillium cinerascens</name>
    <dbReference type="NCBI Taxonomy" id="70096"/>
    <lineage>
        <taxon>Eukaryota</taxon>
        <taxon>Fungi</taxon>
        <taxon>Dikarya</taxon>
        <taxon>Ascomycota</taxon>
        <taxon>Pezizomycotina</taxon>
        <taxon>Eurotiomycetes</taxon>
        <taxon>Eurotiomycetidae</taxon>
        <taxon>Eurotiales</taxon>
        <taxon>Aspergillaceae</taxon>
        <taxon>Penicillium</taxon>
    </lineage>
</organism>
<feature type="domain" description="Zn(2)-C6 fungal-type" evidence="6">
    <location>
        <begin position="20"/>
        <end position="52"/>
    </location>
</feature>
<dbReference type="Pfam" id="PF00172">
    <property type="entry name" value="Zn_clus"/>
    <property type="match status" value="1"/>
</dbReference>
<dbReference type="SUPFAM" id="SSF57701">
    <property type="entry name" value="Zn2/Cys6 DNA-binding domain"/>
    <property type="match status" value="1"/>
</dbReference>
<name>A0A9W9MNL4_9EURO</name>
<dbReference type="OrthoDB" id="4222821at2759"/>
<dbReference type="RefSeq" id="XP_058309123.1">
    <property type="nucleotide sequence ID" value="XM_058452585.1"/>
</dbReference>
<proteinExistence type="predicted"/>
<dbReference type="SMART" id="SM00066">
    <property type="entry name" value="GAL4"/>
    <property type="match status" value="1"/>
</dbReference>
<evidence type="ECO:0000256" key="1">
    <source>
        <dbReference type="ARBA" id="ARBA00023015"/>
    </source>
</evidence>
<evidence type="ECO:0000313" key="8">
    <source>
        <dbReference type="Proteomes" id="UP001150904"/>
    </source>
</evidence>
<evidence type="ECO:0000256" key="3">
    <source>
        <dbReference type="ARBA" id="ARBA00023163"/>
    </source>
</evidence>
<keyword evidence="2" id="KW-0238">DNA-binding</keyword>
<evidence type="ECO:0000313" key="7">
    <source>
        <dbReference type="EMBL" id="KAJ5204644.1"/>
    </source>
</evidence>
<dbReference type="PROSITE" id="PS00463">
    <property type="entry name" value="ZN2_CY6_FUNGAL_1"/>
    <property type="match status" value="1"/>
</dbReference>